<reference evidence="2" key="1">
    <citation type="journal article" date="2023" name="G3 (Bethesda)">
        <title>Genome assembly and association tests identify interacting loci associated with vigor, precocity, and sex in interspecific pistachio rootstocks.</title>
        <authorList>
            <person name="Palmer W."/>
            <person name="Jacygrad E."/>
            <person name="Sagayaradj S."/>
            <person name="Cavanaugh K."/>
            <person name="Han R."/>
            <person name="Bertier L."/>
            <person name="Beede B."/>
            <person name="Kafkas S."/>
            <person name="Golino D."/>
            <person name="Preece J."/>
            <person name="Michelmore R."/>
        </authorList>
    </citation>
    <scope>NUCLEOTIDE SEQUENCE [LARGE SCALE GENOMIC DNA]</scope>
</reference>
<organism evidence="1 2">
    <name type="scientific">Pistacia atlantica</name>
    <dbReference type="NCBI Taxonomy" id="434234"/>
    <lineage>
        <taxon>Eukaryota</taxon>
        <taxon>Viridiplantae</taxon>
        <taxon>Streptophyta</taxon>
        <taxon>Embryophyta</taxon>
        <taxon>Tracheophyta</taxon>
        <taxon>Spermatophyta</taxon>
        <taxon>Magnoliopsida</taxon>
        <taxon>eudicotyledons</taxon>
        <taxon>Gunneridae</taxon>
        <taxon>Pentapetalae</taxon>
        <taxon>rosids</taxon>
        <taxon>malvids</taxon>
        <taxon>Sapindales</taxon>
        <taxon>Anacardiaceae</taxon>
        <taxon>Pistacia</taxon>
    </lineage>
</organism>
<keyword evidence="2" id="KW-1185">Reference proteome</keyword>
<dbReference type="EMBL" id="CM047903">
    <property type="protein sequence ID" value="KAJ0093295.1"/>
    <property type="molecule type" value="Genomic_DNA"/>
</dbReference>
<evidence type="ECO:0000313" key="2">
    <source>
        <dbReference type="Proteomes" id="UP001164250"/>
    </source>
</evidence>
<accession>A0ACC1B2Z9</accession>
<dbReference type="Proteomes" id="UP001164250">
    <property type="component" value="Chromosome 7"/>
</dbReference>
<protein>
    <submittedName>
        <fullName evidence="1">Uncharacterized protein</fullName>
    </submittedName>
</protein>
<evidence type="ECO:0000313" key="1">
    <source>
        <dbReference type="EMBL" id="KAJ0093295.1"/>
    </source>
</evidence>
<comment type="caution">
    <text evidence="1">The sequence shown here is derived from an EMBL/GenBank/DDBJ whole genome shotgun (WGS) entry which is preliminary data.</text>
</comment>
<proteinExistence type="predicted"/>
<name>A0ACC1B2Z9_9ROSI</name>
<sequence>MGEQSHISMDFDNIISVTLENYLDLQMKLEDGKEAKQHSQSQDQWVQGVLKEESHGSSFPNMSTRVSSLQNLVTNPDVYSTMRKLPPIAIYLDQALGSPLAIIGAITDLIKRVMKMPRKMLCLNYLIAVDDMAKWNVGLQYAV</sequence>
<gene>
    <name evidence="1" type="ORF">Patl1_26188</name>
</gene>